<dbReference type="RefSeq" id="WP_230056299.1">
    <property type="nucleotide sequence ID" value="NZ_CAJHOE010000001.1"/>
</dbReference>
<evidence type="ECO:0000256" key="1">
    <source>
        <dbReference type="SAM" id="Phobius"/>
    </source>
</evidence>
<gene>
    <name evidence="2" type="ORF">LMG8286_00516</name>
</gene>
<comment type="caution">
    <text evidence="2">The sequence shown here is derived from an EMBL/GenBank/DDBJ whole genome shotgun (WGS) entry which is preliminary data.</text>
</comment>
<keyword evidence="1" id="KW-0812">Transmembrane</keyword>
<feature type="transmembrane region" description="Helical" evidence="1">
    <location>
        <begin position="12"/>
        <end position="31"/>
    </location>
</feature>
<keyword evidence="3" id="KW-1185">Reference proteome</keyword>
<accession>A0ABM8Q1U6</accession>
<keyword evidence="1" id="KW-1133">Transmembrane helix</keyword>
<reference evidence="2 3" key="1">
    <citation type="submission" date="2020-11" db="EMBL/GenBank/DDBJ databases">
        <authorList>
            <person name="Peeters C."/>
        </authorList>
    </citation>
    <scope>NUCLEOTIDE SEQUENCE [LARGE SCALE GENOMIC DNA]</scope>
    <source>
        <strain evidence="2 3">LMG 8286</strain>
    </source>
</reference>
<keyword evidence="1" id="KW-0472">Membrane</keyword>
<dbReference type="Proteomes" id="UP000789359">
    <property type="component" value="Unassembled WGS sequence"/>
</dbReference>
<sequence>MTILLTTTRSPADHFISGALIAGIGTATLNLNEKDKLNLAKKTIKMSLVGGITTAVAIHASNQIARAKYLNAALSVGAGVSSVLLINSLIKEEK</sequence>
<dbReference type="EMBL" id="CAJHOE010000001">
    <property type="protein sequence ID" value="CAD7286746.1"/>
    <property type="molecule type" value="Genomic_DNA"/>
</dbReference>
<protein>
    <submittedName>
        <fullName evidence="2">Uncharacterized protein</fullName>
    </submittedName>
</protein>
<name>A0ABM8Q1U6_9BACT</name>
<proteinExistence type="predicted"/>
<evidence type="ECO:0000313" key="3">
    <source>
        <dbReference type="Proteomes" id="UP000789359"/>
    </source>
</evidence>
<organism evidence="2 3">
    <name type="scientific">Campylobacter suis</name>
    <dbReference type="NCBI Taxonomy" id="2790657"/>
    <lineage>
        <taxon>Bacteria</taxon>
        <taxon>Pseudomonadati</taxon>
        <taxon>Campylobacterota</taxon>
        <taxon>Epsilonproteobacteria</taxon>
        <taxon>Campylobacterales</taxon>
        <taxon>Campylobacteraceae</taxon>
        <taxon>Campylobacter</taxon>
    </lineage>
</organism>
<evidence type="ECO:0000313" key="2">
    <source>
        <dbReference type="EMBL" id="CAD7286746.1"/>
    </source>
</evidence>